<evidence type="ECO:0000313" key="2">
    <source>
        <dbReference type="Proteomes" id="UP001470230"/>
    </source>
</evidence>
<protein>
    <recommendedName>
        <fullName evidence="3">DUF3447 domain-containing protein</fullName>
    </recommendedName>
</protein>
<dbReference type="PANTHER" id="PTHR24159">
    <property type="match status" value="1"/>
</dbReference>
<reference evidence="1 2" key="1">
    <citation type="submission" date="2024-04" db="EMBL/GenBank/DDBJ databases">
        <title>Tritrichomonas musculus Genome.</title>
        <authorList>
            <person name="Alves-Ferreira E."/>
            <person name="Grigg M."/>
            <person name="Lorenzi H."/>
            <person name="Galac M."/>
        </authorList>
    </citation>
    <scope>NUCLEOTIDE SEQUENCE [LARGE SCALE GENOMIC DNA]</scope>
    <source>
        <strain evidence="1 2">EAF2021</strain>
    </source>
</reference>
<organism evidence="1 2">
    <name type="scientific">Tritrichomonas musculus</name>
    <dbReference type="NCBI Taxonomy" id="1915356"/>
    <lineage>
        <taxon>Eukaryota</taxon>
        <taxon>Metamonada</taxon>
        <taxon>Parabasalia</taxon>
        <taxon>Tritrichomonadida</taxon>
        <taxon>Tritrichomonadidae</taxon>
        <taxon>Tritrichomonas</taxon>
    </lineage>
</organism>
<proteinExistence type="predicted"/>
<dbReference type="Proteomes" id="UP001470230">
    <property type="component" value="Unassembled WGS sequence"/>
</dbReference>
<sequence length="265" mass="32098">MNEKLIKVDKKISDIIIKDKYLYAYYPEYFFPEIKPFINEKTIQKIIKNLPENFEENRKIGENDNHICYLIRNDLIDDFISYVNLKNIELSQTIQQSIFETNPFLIENEPTLIEYAAFFGSTQIFRYLYMNNVKLTPSLWIYSIHSQNPELIHLLEENDVELTFKIYEKCVQESIKCHHNDVTNYFQNIIDINGEEEEKYYTDILETCLKYYNFNYIQYNDINHLLFNYLCRYDYYIPVSFLVESKKLNINFKIIRTFKFYGISI</sequence>
<dbReference type="InterPro" id="IPR036770">
    <property type="entry name" value="Ankyrin_rpt-contain_sf"/>
</dbReference>
<gene>
    <name evidence="1" type="ORF">M9Y10_006377</name>
</gene>
<dbReference type="EMBL" id="JAPFFF010000012">
    <property type="protein sequence ID" value="KAK8876187.1"/>
    <property type="molecule type" value="Genomic_DNA"/>
</dbReference>
<evidence type="ECO:0000313" key="1">
    <source>
        <dbReference type="EMBL" id="KAK8876187.1"/>
    </source>
</evidence>
<name>A0ABR2JG52_9EUKA</name>
<comment type="caution">
    <text evidence="1">The sequence shown here is derived from an EMBL/GenBank/DDBJ whole genome shotgun (WGS) entry which is preliminary data.</text>
</comment>
<accession>A0ABR2JG52</accession>
<evidence type="ECO:0008006" key="3">
    <source>
        <dbReference type="Google" id="ProtNLM"/>
    </source>
</evidence>
<keyword evidence="2" id="KW-1185">Reference proteome</keyword>
<dbReference type="PANTHER" id="PTHR24159:SF5">
    <property type="entry name" value="ANK_REP_REGION DOMAIN-CONTAINING PROTEIN"/>
    <property type="match status" value="1"/>
</dbReference>
<dbReference type="SUPFAM" id="SSF48403">
    <property type="entry name" value="Ankyrin repeat"/>
    <property type="match status" value="1"/>
</dbReference>